<dbReference type="AlphaFoldDB" id="S3Z8W6"/>
<feature type="compositionally biased region" description="Low complexity" evidence="1">
    <location>
        <begin position="1"/>
        <end position="11"/>
    </location>
</feature>
<evidence type="ECO:0000313" key="2">
    <source>
        <dbReference type="EMBL" id="EPH40126.1"/>
    </source>
</evidence>
<accession>S3Z8W6</accession>
<organism evidence="2 3">
    <name type="scientific">Streptomyces aurantiacus JA 4570</name>
    <dbReference type="NCBI Taxonomy" id="1286094"/>
    <lineage>
        <taxon>Bacteria</taxon>
        <taxon>Bacillati</taxon>
        <taxon>Actinomycetota</taxon>
        <taxon>Actinomycetes</taxon>
        <taxon>Kitasatosporales</taxon>
        <taxon>Streptomycetaceae</taxon>
        <taxon>Streptomyces</taxon>
        <taxon>Streptomyces aurantiacus group</taxon>
    </lineage>
</organism>
<sequence>MLNIRHALSALPPHPSSSIKVPGDPRSRPKRLACP</sequence>
<comment type="caution">
    <text evidence="2">The sequence shown here is derived from an EMBL/GenBank/DDBJ whole genome shotgun (WGS) entry which is preliminary data.</text>
</comment>
<protein>
    <submittedName>
        <fullName evidence="2">Uncharacterized protein</fullName>
    </submittedName>
</protein>
<gene>
    <name evidence="2" type="ORF">STRAU_6818</name>
</gene>
<dbReference type="EMBL" id="AOPZ01000444">
    <property type="protein sequence ID" value="EPH40126.1"/>
    <property type="molecule type" value="Genomic_DNA"/>
</dbReference>
<reference evidence="2 3" key="1">
    <citation type="submission" date="2013-02" db="EMBL/GenBank/DDBJ databases">
        <title>Draft Genome Sequence of Streptomyces aurantiacus, Which Produces Setomimycin.</title>
        <authorList>
            <person name="Gruening B.A."/>
            <person name="Praeg A."/>
            <person name="Erxleben A."/>
            <person name="Guenther S."/>
            <person name="Mueller M."/>
        </authorList>
    </citation>
    <scope>NUCLEOTIDE SEQUENCE [LARGE SCALE GENOMIC DNA]</scope>
    <source>
        <strain evidence="2 3">JA 4570</strain>
    </source>
</reference>
<feature type="region of interest" description="Disordered" evidence="1">
    <location>
        <begin position="1"/>
        <end position="35"/>
    </location>
</feature>
<proteinExistence type="predicted"/>
<evidence type="ECO:0000256" key="1">
    <source>
        <dbReference type="SAM" id="MobiDB-lite"/>
    </source>
</evidence>
<name>S3Z8W6_9ACTN</name>
<keyword evidence="3" id="KW-1185">Reference proteome</keyword>
<evidence type="ECO:0000313" key="3">
    <source>
        <dbReference type="Proteomes" id="UP000014629"/>
    </source>
</evidence>
<dbReference type="Proteomes" id="UP000014629">
    <property type="component" value="Unassembled WGS sequence"/>
</dbReference>